<comment type="caution">
    <text evidence="3">The sequence shown here is derived from an EMBL/GenBank/DDBJ whole genome shotgun (WGS) entry which is preliminary data.</text>
</comment>
<evidence type="ECO:0000313" key="3">
    <source>
        <dbReference type="EMBL" id="KJL43445.1"/>
    </source>
</evidence>
<sequence>MASGLAGPRHYAENVTTGRDDDALTWDGDDDPTLDHGGTGEPEEEPETAAAASPAELPKGFTAVGKGSETLGSADAPAAESVPEAPTATAPDRRPMGNGALIAFGVLGGVYALFAIGWLIGGLRLQGRAQYLVTDVMYQGSLWLAVLAPLLWFATTLLLTRASRAWLRFTWLAAGVVLLLPWPFVMIGAIGQ</sequence>
<keyword evidence="2" id="KW-1133">Transmembrane helix</keyword>
<organism evidence="3 4">
    <name type="scientific">Microbacterium trichothecenolyticum</name>
    <name type="common">Aureobacterium trichothecenolyticum</name>
    <dbReference type="NCBI Taxonomy" id="69370"/>
    <lineage>
        <taxon>Bacteria</taxon>
        <taxon>Bacillati</taxon>
        <taxon>Actinomycetota</taxon>
        <taxon>Actinomycetes</taxon>
        <taxon>Micrococcales</taxon>
        <taxon>Microbacteriaceae</taxon>
        <taxon>Microbacterium</taxon>
    </lineage>
</organism>
<keyword evidence="2" id="KW-0472">Membrane</keyword>
<feature type="region of interest" description="Disordered" evidence="1">
    <location>
        <begin position="1"/>
        <end position="92"/>
    </location>
</feature>
<name>A0A0M2HGK3_MICTR</name>
<reference evidence="3 4" key="1">
    <citation type="submission" date="2015-02" db="EMBL/GenBank/DDBJ databases">
        <title>Draft genome sequences of ten Microbacterium spp. with emphasis on heavy metal contaminated environments.</title>
        <authorList>
            <person name="Corretto E."/>
        </authorList>
    </citation>
    <scope>NUCLEOTIDE SEQUENCE [LARGE SCALE GENOMIC DNA]</scope>
    <source>
        <strain evidence="3 4">DSM 8608</strain>
    </source>
</reference>
<feature type="compositionally biased region" description="Acidic residues" evidence="1">
    <location>
        <begin position="23"/>
        <end position="32"/>
    </location>
</feature>
<evidence type="ECO:0000313" key="4">
    <source>
        <dbReference type="Proteomes" id="UP000034098"/>
    </source>
</evidence>
<dbReference type="AlphaFoldDB" id="A0A0M2HGK3"/>
<dbReference type="EMBL" id="JYJA01000031">
    <property type="protein sequence ID" value="KJL43445.1"/>
    <property type="molecule type" value="Genomic_DNA"/>
</dbReference>
<dbReference type="Proteomes" id="UP000034098">
    <property type="component" value="Unassembled WGS sequence"/>
</dbReference>
<dbReference type="PATRIC" id="fig|69370.6.peg.1535"/>
<feature type="transmembrane region" description="Helical" evidence="2">
    <location>
        <begin position="100"/>
        <end position="120"/>
    </location>
</feature>
<evidence type="ECO:0000256" key="2">
    <source>
        <dbReference type="SAM" id="Phobius"/>
    </source>
</evidence>
<gene>
    <name evidence="3" type="ORF">RS82_01501</name>
</gene>
<keyword evidence="2" id="KW-0812">Transmembrane</keyword>
<evidence type="ECO:0000256" key="1">
    <source>
        <dbReference type="SAM" id="MobiDB-lite"/>
    </source>
</evidence>
<keyword evidence="4" id="KW-1185">Reference proteome</keyword>
<protein>
    <recommendedName>
        <fullName evidence="5">DNA polymerase III subunit gamma/tau</fullName>
    </recommendedName>
</protein>
<feature type="transmembrane region" description="Helical" evidence="2">
    <location>
        <begin position="171"/>
        <end position="191"/>
    </location>
</feature>
<evidence type="ECO:0008006" key="5">
    <source>
        <dbReference type="Google" id="ProtNLM"/>
    </source>
</evidence>
<feature type="transmembrane region" description="Helical" evidence="2">
    <location>
        <begin position="140"/>
        <end position="159"/>
    </location>
</feature>
<proteinExistence type="predicted"/>
<accession>A0A0M2HGK3</accession>